<evidence type="ECO:0000259" key="7">
    <source>
        <dbReference type="Pfam" id="PF03931"/>
    </source>
</evidence>
<dbReference type="SMART" id="SM00512">
    <property type="entry name" value="Skp1"/>
    <property type="match status" value="1"/>
</dbReference>
<dbReference type="PANTHER" id="PTHR35097:SF1">
    <property type="entry name" value="GDSL ESTERASE_LIPASE"/>
    <property type="match status" value="1"/>
</dbReference>
<dbReference type="CDD" id="cd18322">
    <property type="entry name" value="BTB_POZ_SKP1"/>
    <property type="match status" value="1"/>
</dbReference>
<feature type="domain" description="SKP1 component dimerisation" evidence="6">
    <location>
        <begin position="538"/>
        <end position="585"/>
    </location>
</feature>
<keyword evidence="9" id="KW-1185">Reference proteome</keyword>
<evidence type="ECO:0000259" key="6">
    <source>
        <dbReference type="Pfam" id="PF01466"/>
    </source>
</evidence>
<evidence type="ECO:0000313" key="8">
    <source>
        <dbReference type="EMBL" id="KAG6585523.1"/>
    </source>
</evidence>
<comment type="pathway">
    <text evidence="2">Protein modification; protein ubiquitination.</text>
</comment>
<name>A0AAV6MSV1_9ROSI</name>
<feature type="non-terminal residue" evidence="8">
    <location>
        <position position="1"/>
    </location>
</feature>
<feature type="domain" description="SKP1 component POZ" evidence="7">
    <location>
        <begin position="436"/>
        <end position="494"/>
    </location>
</feature>
<dbReference type="EMBL" id="JAGKQH010000012">
    <property type="protein sequence ID" value="KAG6585523.1"/>
    <property type="molecule type" value="Genomic_DNA"/>
</dbReference>
<dbReference type="GO" id="GO:0009867">
    <property type="term" value="P:jasmonic acid mediated signaling pathway"/>
    <property type="evidence" value="ECO:0007669"/>
    <property type="project" value="UniProtKB-ARBA"/>
</dbReference>
<evidence type="ECO:0000256" key="4">
    <source>
        <dbReference type="ARBA" id="ARBA00022786"/>
    </source>
</evidence>
<reference evidence="8 9" key="1">
    <citation type="journal article" date="2021" name="Hortic Res">
        <title>The domestication of Cucurbita argyrosperma as revealed by the genome of its wild relative.</title>
        <authorList>
            <person name="Barrera-Redondo J."/>
            <person name="Sanchez-de la Vega G."/>
            <person name="Aguirre-Liguori J.A."/>
            <person name="Castellanos-Morales G."/>
            <person name="Gutierrez-Guerrero Y.T."/>
            <person name="Aguirre-Dugua X."/>
            <person name="Aguirre-Planter E."/>
            <person name="Tenaillon M.I."/>
            <person name="Lira-Saade R."/>
            <person name="Eguiarte L.E."/>
        </authorList>
    </citation>
    <scope>NUCLEOTIDE SEQUENCE [LARGE SCALE GENOMIC DNA]</scope>
    <source>
        <strain evidence="8">JBR-2021</strain>
    </source>
</reference>
<dbReference type="Pfam" id="PF03931">
    <property type="entry name" value="Skp1_POZ"/>
    <property type="match status" value="1"/>
</dbReference>
<proteinExistence type="inferred from homology"/>
<comment type="subcellular location">
    <subcellularLocation>
        <location evidence="1">Nucleus</location>
    </subcellularLocation>
</comment>
<keyword evidence="4" id="KW-0833">Ubl conjugation pathway</keyword>
<dbReference type="InterPro" id="IPR016072">
    <property type="entry name" value="Skp1_comp_dimer"/>
</dbReference>
<dbReference type="PANTHER" id="PTHR35097">
    <property type="entry name" value="GDSL ESTERASE/LIPASE"/>
    <property type="match status" value="1"/>
</dbReference>
<sequence length="587" mass="65235">MEPITFIVDKLKDFGTASHNFFDGLVRRRQQSSRRRPIEILKRLQRETFSDLMRLRDRQEKVEKVLSFNNTQRSSPLQENGTHVRGEVDILGALLLMSVIDNHSLETLRRAGISTGIHSRLTFETTVRENDSLVAEFVANQKAKVDFGVDSGSELTLSKVLYKASVRDWMSAIVAPIGARCRDVAIIASPSRREKGLTDISSFGPPLLDQPNGGAIGLTVRRSNVTASLAQFISTEEIQPSFGRIQHCFSTFGQLVCQFSRGTKLSLLGLLQAPKLCNQHIDLGALTISVGLGSRHESSETAATPDSCLLTASRKAISRGSMALLLESELDEVIRLGGWVEVRQSNPNDVQWAVSMSDNNSEEALGWGMNLGGIHGGTSGTDHFQIESYIKLNMSKRFNVKPGIAYVTDGDAYMMALLTSPNLRERRYGTMSSGRKITLKSSDGEIFEVDEAVALESQTIKHMIEDDCADSGIPLPNVNSKILSKVIEYCKKHVESPKPEDRAGSVEDDLKTWDSEFVKVDQATLFDLILAANYLNIKSLLDLTCQTVADMIKGKTPEEIRKTFNIKNDFTPEEEEEVRRENQWAFE</sequence>
<dbReference type="AlphaFoldDB" id="A0AAV6MSV1"/>
<evidence type="ECO:0000256" key="1">
    <source>
        <dbReference type="ARBA" id="ARBA00004123"/>
    </source>
</evidence>
<comment type="caution">
    <text evidence="8">The sequence shown here is derived from an EMBL/GenBank/DDBJ whole genome shotgun (WGS) entry which is preliminary data.</text>
</comment>
<evidence type="ECO:0000256" key="2">
    <source>
        <dbReference type="ARBA" id="ARBA00004906"/>
    </source>
</evidence>
<evidence type="ECO:0000256" key="3">
    <source>
        <dbReference type="ARBA" id="ARBA00009993"/>
    </source>
</evidence>
<comment type="similarity">
    <text evidence="3">Belongs to the SKP1 family.</text>
</comment>
<dbReference type="Pfam" id="PF01466">
    <property type="entry name" value="Skp1"/>
    <property type="match status" value="1"/>
</dbReference>
<keyword evidence="5" id="KW-0539">Nucleus</keyword>
<dbReference type="GO" id="GO:0006511">
    <property type="term" value="P:ubiquitin-dependent protein catabolic process"/>
    <property type="evidence" value="ECO:0007669"/>
    <property type="project" value="InterPro"/>
</dbReference>
<organism evidence="8 9">
    <name type="scientific">Cucurbita argyrosperma subsp. sororia</name>
    <dbReference type="NCBI Taxonomy" id="37648"/>
    <lineage>
        <taxon>Eukaryota</taxon>
        <taxon>Viridiplantae</taxon>
        <taxon>Streptophyta</taxon>
        <taxon>Embryophyta</taxon>
        <taxon>Tracheophyta</taxon>
        <taxon>Spermatophyta</taxon>
        <taxon>Magnoliopsida</taxon>
        <taxon>eudicotyledons</taxon>
        <taxon>Gunneridae</taxon>
        <taxon>Pentapetalae</taxon>
        <taxon>rosids</taxon>
        <taxon>fabids</taxon>
        <taxon>Cucurbitales</taxon>
        <taxon>Cucurbitaceae</taxon>
        <taxon>Cucurbiteae</taxon>
        <taxon>Cucurbita</taxon>
    </lineage>
</organism>
<dbReference type="InterPro" id="IPR001232">
    <property type="entry name" value="SKP1-like"/>
</dbReference>
<evidence type="ECO:0000256" key="5">
    <source>
        <dbReference type="ARBA" id="ARBA00023242"/>
    </source>
</evidence>
<accession>A0AAV6MSV1</accession>
<dbReference type="FunFam" id="3.30.710.10:FF:000057">
    <property type="entry name" value="SKP1-like protein 1A"/>
    <property type="match status" value="1"/>
</dbReference>
<protein>
    <submittedName>
        <fullName evidence="8">SKP1-like protein 1B</fullName>
    </submittedName>
</protein>
<gene>
    <name evidence="8" type="primary">SKP1B</name>
    <name evidence="8" type="ORF">SDJN03_18256</name>
</gene>
<dbReference type="GO" id="GO:0005634">
    <property type="term" value="C:nucleus"/>
    <property type="evidence" value="ECO:0007669"/>
    <property type="project" value="UniProtKB-SubCell"/>
</dbReference>
<dbReference type="Proteomes" id="UP000685013">
    <property type="component" value="Chromosome 12"/>
</dbReference>
<evidence type="ECO:0000313" key="9">
    <source>
        <dbReference type="Proteomes" id="UP000685013"/>
    </source>
</evidence>
<dbReference type="InterPro" id="IPR016073">
    <property type="entry name" value="Skp1_comp_POZ"/>
</dbReference>